<reference evidence="3" key="1">
    <citation type="submission" date="2022-10" db="EMBL/GenBank/DDBJ databases">
        <title>Rhodococcus sp.75.</title>
        <authorList>
            <person name="Sun M."/>
        </authorList>
    </citation>
    <scope>NUCLEOTIDE SEQUENCE</scope>
    <source>
        <strain evidence="3">75</strain>
    </source>
</reference>
<sequence length="473" mass="50323">MDLGGDGGAPDGRGPAGRGKPVMGLAALRNRITLLRETVATELWPLPTVGLVVSALLGFWLPVLDDRVDHNLPAGVTLYLFGGGPDAARSVLSAVAGSLITVTSLTFSLTVVTLQLASSQFSPRLLRTFSRDRFVHVTLALFLGTFTYSLVVLRTVRTANGDQQIAVVPQVSVTVALFLALASVLGLVLFLAHLARQIRVETILANVHEEATETLHRVLEVREDGRPSTEVPPAAPRTAVPIIATRSGFLVSVDEDALLAAAHDVGALLRVDCPPGGSLVAGTPLGTAWSADGAPLSEEVRDRLFPRVLDAIYAGPERTAAQDVGLGVRQLTDVANKALSPGINDPTTAVHALGHLSALMCESLGHQLGPKLLRDEAGLVRVVLNRLDFGELLDGAIAQPRRYGAAAPAVLVRIAALLREVAWMTRDDDDKDAVRDQVRRMRDTIDEQSLGTTEVRALHAALHRAETALEGTW</sequence>
<feature type="region of interest" description="Disordered" evidence="1">
    <location>
        <begin position="1"/>
        <end position="20"/>
    </location>
</feature>
<feature type="transmembrane region" description="Helical" evidence="2">
    <location>
        <begin position="173"/>
        <end position="194"/>
    </location>
</feature>
<feature type="transmembrane region" description="Helical" evidence="2">
    <location>
        <begin position="43"/>
        <end position="63"/>
    </location>
</feature>
<feature type="compositionally biased region" description="Gly residues" evidence="1">
    <location>
        <begin position="1"/>
        <end position="17"/>
    </location>
</feature>
<dbReference type="InterPro" id="IPR018723">
    <property type="entry name" value="DUF2254_membrane"/>
</dbReference>
<keyword evidence="2" id="KW-0472">Membrane</keyword>
<accession>A0ABY6NY91</accession>
<dbReference type="Pfam" id="PF10011">
    <property type="entry name" value="DUF2254"/>
    <property type="match status" value="1"/>
</dbReference>
<evidence type="ECO:0000256" key="1">
    <source>
        <dbReference type="SAM" id="MobiDB-lite"/>
    </source>
</evidence>
<keyword evidence="2" id="KW-1133">Transmembrane helix</keyword>
<feature type="transmembrane region" description="Helical" evidence="2">
    <location>
        <begin position="134"/>
        <end position="153"/>
    </location>
</feature>
<proteinExistence type="predicted"/>
<keyword evidence="2" id="KW-0812">Transmembrane</keyword>
<name>A0ABY6NY91_9NOCA</name>
<feature type="transmembrane region" description="Helical" evidence="2">
    <location>
        <begin position="91"/>
        <end position="114"/>
    </location>
</feature>
<organism evidence="3 4">
    <name type="scientific">Rhodococcus antarcticus</name>
    <dbReference type="NCBI Taxonomy" id="2987751"/>
    <lineage>
        <taxon>Bacteria</taxon>
        <taxon>Bacillati</taxon>
        <taxon>Actinomycetota</taxon>
        <taxon>Actinomycetes</taxon>
        <taxon>Mycobacteriales</taxon>
        <taxon>Nocardiaceae</taxon>
        <taxon>Rhodococcus</taxon>
    </lineage>
</organism>
<dbReference type="Proteomes" id="UP001164965">
    <property type="component" value="Chromosome"/>
</dbReference>
<dbReference type="EMBL" id="CP110615">
    <property type="protein sequence ID" value="UZJ24273.1"/>
    <property type="molecule type" value="Genomic_DNA"/>
</dbReference>
<gene>
    <name evidence="3" type="ORF">RHODO2019_14090</name>
</gene>
<protein>
    <submittedName>
        <fullName evidence="3">DUF2254 domain-containing protein</fullName>
    </submittedName>
</protein>
<evidence type="ECO:0000313" key="4">
    <source>
        <dbReference type="Proteomes" id="UP001164965"/>
    </source>
</evidence>
<evidence type="ECO:0000256" key="2">
    <source>
        <dbReference type="SAM" id="Phobius"/>
    </source>
</evidence>
<evidence type="ECO:0000313" key="3">
    <source>
        <dbReference type="EMBL" id="UZJ24273.1"/>
    </source>
</evidence>
<keyword evidence="4" id="KW-1185">Reference proteome</keyword>
<dbReference type="RefSeq" id="WP_265382380.1">
    <property type="nucleotide sequence ID" value="NZ_CP110615.1"/>
</dbReference>